<organism evidence="3 4">
    <name type="scientific">Mycolicibacter senuensis</name>
    <dbReference type="NCBI Taxonomy" id="386913"/>
    <lineage>
        <taxon>Bacteria</taxon>
        <taxon>Bacillati</taxon>
        <taxon>Actinomycetota</taxon>
        <taxon>Actinomycetes</taxon>
        <taxon>Mycobacteriales</taxon>
        <taxon>Mycobacteriaceae</taxon>
        <taxon>Mycolicibacter</taxon>
    </lineage>
</organism>
<dbReference type="EMBL" id="BLKV01000002">
    <property type="protein sequence ID" value="GFG72269.1"/>
    <property type="molecule type" value="Genomic_DNA"/>
</dbReference>
<dbReference type="Pfam" id="PF13276">
    <property type="entry name" value="HTH_21"/>
    <property type="match status" value="1"/>
</dbReference>
<dbReference type="InterPro" id="IPR012337">
    <property type="entry name" value="RNaseH-like_sf"/>
</dbReference>
<evidence type="ECO:0000256" key="1">
    <source>
        <dbReference type="ARBA" id="ARBA00002286"/>
    </source>
</evidence>
<dbReference type="AlphaFoldDB" id="A0A7I9XQN1"/>
<comment type="function">
    <text evidence="1">Involved in the transposition of the insertion sequence.</text>
</comment>
<gene>
    <name evidence="3" type="ORF">MSEN_39890</name>
</gene>
<comment type="caution">
    <text evidence="3">The sequence shown here is derived from an EMBL/GenBank/DDBJ whole genome shotgun (WGS) entry which is preliminary data.</text>
</comment>
<dbReference type="InterPro" id="IPR048020">
    <property type="entry name" value="Transpos_IS3"/>
</dbReference>
<dbReference type="Pfam" id="PF00665">
    <property type="entry name" value="rve"/>
    <property type="match status" value="1"/>
</dbReference>
<name>A0A7I9XQN1_9MYCO</name>
<evidence type="ECO:0000313" key="3">
    <source>
        <dbReference type="EMBL" id="GFG72269.1"/>
    </source>
</evidence>
<evidence type="ECO:0000313" key="4">
    <source>
        <dbReference type="Proteomes" id="UP000465263"/>
    </source>
</evidence>
<reference evidence="3 4" key="1">
    <citation type="journal article" date="2019" name="Emerg. Microbes Infect.">
        <title>Comprehensive subspecies identification of 175 nontuberculous mycobacteria species based on 7547 genomic profiles.</title>
        <authorList>
            <person name="Matsumoto Y."/>
            <person name="Kinjo T."/>
            <person name="Motooka D."/>
            <person name="Nabeya D."/>
            <person name="Jung N."/>
            <person name="Uechi K."/>
            <person name="Horii T."/>
            <person name="Iida T."/>
            <person name="Fujita J."/>
            <person name="Nakamura S."/>
        </authorList>
    </citation>
    <scope>NUCLEOTIDE SEQUENCE [LARGE SCALE GENOMIC DNA]</scope>
    <source>
        <strain evidence="3 4">JCM 16017</strain>
    </source>
</reference>
<dbReference type="SUPFAM" id="SSF53098">
    <property type="entry name" value="Ribonuclease H-like"/>
    <property type="match status" value="1"/>
</dbReference>
<accession>A0A7I9XQN1</accession>
<dbReference type="Gene3D" id="3.30.420.10">
    <property type="entry name" value="Ribonuclease H-like superfamily/Ribonuclease H"/>
    <property type="match status" value="1"/>
</dbReference>
<dbReference type="Proteomes" id="UP000465263">
    <property type="component" value="Unassembled WGS sequence"/>
</dbReference>
<dbReference type="PANTHER" id="PTHR46889:SF5">
    <property type="entry name" value="INTEGRASE PROTEIN"/>
    <property type="match status" value="1"/>
</dbReference>
<dbReference type="NCBIfam" id="NF033516">
    <property type="entry name" value="transpos_IS3"/>
    <property type="match status" value="1"/>
</dbReference>
<dbReference type="InterPro" id="IPR050900">
    <property type="entry name" value="Transposase_IS3/IS150/IS904"/>
</dbReference>
<dbReference type="GO" id="GO:0015074">
    <property type="term" value="P:DNA integration"/>
    <property type="evidence" value="ECO:0007669"/>
    <property type="project" value="InterPro"/>
</dbReference>
<dbReference type="InterPro" id="IPR001584">
    <property type="entry name" value="Integrase_cat-core"/>
</dbReference>
<dbReference type="PROSITE" id="PS50994">
    <property type="entry name" value="INTEGRASE"/>
    <property type="match status" value="1"/>
</dbReference>
<evidence type="ECO:0000259" key="2">
    <source>
        <dbReference type="PROSITE" id="PS50994"/>
    </source>
</evidence>
<keyword evidence="4" id="KW-1185">Reference proteome</keyword>
<sequence>MLTEHGCAIAPRTFYAWLARPPSARALWDMTITAVLAGYYEPDPTGRRAPESLYGAAKMWAHLQRQGIEVARCTVERLMRANGWRGVTRRKKVRTTIADPAAGRAPDLVDRKFRVDAPNVLLVADFTYVRLASGVFVYAAFAIDAYAGRIVGWTCSTSKTDAFVRRAIRHAAELRNREGNPLSGRTIHHSDAGSQYTSVRFGETLSLSGLVASIGSVGDAYDNALAETTIGLYKTEAVRDDAPFRRGPLHRLADVELLTADWVHWYNTSRLMHRLGRIPPAEYETAYYDQQADAQPVAHQ</sequence>
<dbReference type="PANTHER" id="PTHR46889">
    <property type="entry name" value="TRANSPOSASE INSF FOR INSERTION SEQUENCE IS3B-RELATED"/>
    <property type="match status" value="1"/>
</dbReference>
<proteinExistence type="predicted"/>
<protein>
    <submittedName>
        <fullName evidence="3">Putative transposase for insertion sequence element IS986/IS6110</fullName>
    </submittedName>
</protein>
<dbReference type="InterPro" id="IPR025948">
    <property type="entry name" value="HTH-like_dom"/>
</dbReference>
<feature type="domain" description="Integrase catalytic" evidence="2">
    <location>
        <begin position="114"/>
        <end position="288"/>
    </location>
</feature>
<dbReference type="InterPro" id="IPR036397">
    <property type="entry name" value="RNaseH_sf"/>
</dbReference>
<dbReference type="GO" id="GO:0003676">
    <property type="term" value="F:nucleic acid binding"/>
    <property type="evidence" value="ECO:0007669"/>
    <property type="project" value="InterPro"/>
</dbReference>